<evidence type="ECO:0000313" key="1">
    <source>
        <dbReference type="EMBL" id="KKM87372.1"/>
    </source>
</evidence>
<protein>
    <submittedName>
        <fullName evidence="1">Uncharacterized protein</fullName>
    </submittedName>
</protein>
<reference evidence="1" key="1">
    <citation type="journal article" date="2015" name="Nature">
        <title>Complex archaea that bridge the gap between prokaryotes and eukaryotes.</title>
        <authorList>
            <person name="Spang A."/>
            <person name="Saw J.H."/>
            <person name="Jorgensen S.L."/>
            <person name="Zaremba-Niedzwiedzka K."/>
            <person name="Martijn J."/>
            <person name="Lind A.E."/>
            <person name="van Eijk R."/>
            <person name="Schleper C."/>
            <person name="Guy L."/>
            <person name="Ettema T.J."/>
        </authorList>
    </citation>
    <scope>NUCLEOTIDE SEQUENCE</scope>
</reference>
<sequence>MKEKDDIKISSKPLDARKFYQIPMLWNDDETKWKHIIWVVNLKLVRKYISYNTQNRENVLKGELALKIDAEIIASLSGSILFWDSYRYEEKKFWENYGWLKKNFEQNGWIVKCEHNDRHGKVNFLFFISQEESRGEPILDRFGLLDI</sequence>
<organism evidence="1">
    <name type="scientific">marine sediment metagenome</name>
    <dbReference type="NCBI Taxonomy" id="412755"/>
    <lineage>
        <taxon>unclassified sequences</taxon>
        <taxon>metagenomes</taxon>
        <taxon>ecological metagenomes</taxon>
    </lineage>
</organism>
<name>A0A0F9P1N0_9ZZZZ</name>
<comment type="caution">
    <text evidence="1">The sequence shown here is derived from an EMBL/GenBank/DDBJ whole genome shotgun (WGS) entry which is preliminary data.</text>
</comment>
<dbReference type="AlphaFoldDB" id="A0A0F9P1N0"/>
<proteinExistence type="predicted"/>
<gene>
    <name evidence="1" type="ORF">LCGC14_1269620</name>
</gene>
<accession>A0A0F9P1N0</accession>
<dbReference type="EMBL" id="LAZR01007109">
    <property type="protein sequence ID" value="KKM87372.1"/>
    <property type="molecule type" value="Genomic_DNA"/>
</dbReference>